<dbReference type="Gene3D" id="1.20.120.450">
    <property type="entry name" value="dinb family like domain"/>
    <property type="match status" value="1"/>
</dbReference>
<dbReference type="OrthoDB" id="4548523at2"/>
<proteinExistence type="predicted"/>
<dbReference type="SUPFAM" id="SSF109854">
    <property type="entry name" value="DinB/YfiT-like putative metalloenzymes"/>
    <property type="match status" value="1"/>
</dbReference>
<comment type="caution">
    <text evidence="1">The sequence shown here is derived from an EMBL/GenBank/DDBJ whole genome shotgun (WGS) entry which is preliminary data.</text>
</comment>
<gene>
    <name evidence="1" type="ORF">D0Z08_07575</name>
</gene>
<organism evidence="1 2">
    <name type="scientific">Nocardioides immobilis</name>
    <dbReference type="NCBI Taxonomy" id="2049295"/>
    <lineage>
        <taxon>Bacteria</taxon>
        <taxon>Bacillati</taxon>
        <taxon>Actinomycetota</taxon>
        <taxon>Actinomycetes</taxon>
        <taxon>Propionibacteriales</taxon>
        <taxon>Nocardioidaceae</taxon>
        <taxon>Nocardioides</taxon>
    </lineage>
</organism>
<dbReference type="InterPro" id="IPR007061">
    <property type="entry name" value="MST-like"/>
</dbReference>
<accession>A0A417Y4F5</accession>
<sequence length="177" mass="19658">MDAESRIDPPLQGDEATTLRAFLDYHRDTLRWKVDGLTQEQLAQTLAPSALTLGGLVKHLALVESNWFEVVLAGGTLLPPFDTVDWDADPNWELNTAADDTPEQLLALFDDAVTRADLSIDEAVARAGLDAESVRKTRTGDRHFSLRWILLHMLEEYARHNGHADLLRESIDGATGE</sequence>
<keyword evidence="2" id="KW-1185">Reference proteome</keyword>
<dbReference type="Proteomes" id="UP000283644">
    <property type="component" value="Unassembled WGS sequence"/>
</dbReference>
<reference evidence="1 2" key="1">
    <citation type="submission" date="2018-09" db="EMBL/GenBank/DDBJ databases">
        <title>Genome sequencing of Nocardioides immobilis CCTCC AB 2017083 for comparison to Nocardioides silvaticus.</title>
        <authorList>
            <person name="Li C."/>
            <person name="Wang G."/>
        </authorList>
    </citation>
    <scope>NUCLEOTIDE SEQUENCE [LARGE SCALE GENOMIC DNA]</scope>
    <source>
        <strain evidence="1 2">CCTCC AB 2017083</strain>
    </source>
</reference>
<dbReference type="RefSeq" id="WP_118924287.1">
    <property type="nucleotide sequence ID" value="NZ_QXGH01000012.1"/>
</dbReference>
<evidence type="ECO:0000313" key="2">
    <source>
        <dbReference type="Proteomes" id="UP000283644"/>
    </source>
</evidence>
<dbReference type="EMBL" id="QXGH01000012">
    <property type="protein sequence ID" value="RHW27540.1"/>
    <property type="molecule type" value="Genomic_DNA"/>
</dbReference>
<dbReference type="InterPro" id="IPR034660">
    <property type="entry name" value="DinB/YfiT-like"/>
</dbReference>
<name>A0A417Y4F5_9ACTN</name>
<protein>
    <submittedName>
        <fullName evidence="1">DinB family protein</fullName>
    </submittedName>
</protein>
<evidence type="ECO:0000313" key="1">
    <source>
        <dbReference type="EMBL" id="RHW27540.1"/>
    </source>
</evidence>
<dbReference type="Pfam" id="PF04978">
    <property type="entry name" value="MST"/>
    <property type="match status" value="1"/>
</dbReference>
<dbReference type="AlphaFoldDB" id="A0A417Y4F5"/>